<sequence length="333" mass="38022">MKRKRTKSVCCKFCDFESNQSRRKLPKNDDSEDRKKGGNKKLRYVGKQGSKDNIHFKVRQTFFLPFDPECMAITKDETVWIADKQNLIEVDLKNGMKKLNEFSNVHCIDLSLSSKHELYGVFDNQVRKVTRTGIDKKVCDFSPYTPIAFNITQRDEIVASLEMDPSKRSSRIMKPASKFVVLGLNGKVKDEYIFDISRGLIGVRCNSLLKAASNDFIYYTYQPLEDDSKIKMVNKWKEIVWEYPASGPKAKEFIPNELIETRLGYLIIADRGGNTLHILDMNGRVIDVIDVTQFGLTRPGLLVLDNDGYLWVEGLSSVNDEESILCVLEFGGC</sequence>
<evidence type="ECO:0000313" key="3">
    <source>
        <dbReference type="Proteomes" id="UP000683360"/>
    </source>
</evidence>
<feature type="compositionally biased region" description="Basic and acidic residues" evidence="1">
    <location>
        <begin position="26"/>
        <end position="36"/>
    </location>
</feature>
<dbReference type="Proteomes" id="UP000683360">
    <property type="component" value="Unassembled WGS sequence"/>
</dbReference>
<dbReference type="OrthoDB" id="6050439at2759"/>
<protein>
    <submittedName>
        <fullName evidence="2">Uncharacterized protein</fullName>
    </submittedName>
</protein>
<keyword evidence="3" id="KW-1185">Reference proteome</keyword>
<evidence type="ECO:0000313" key="2">
    <source>
        <dbReference type="EMBL" id="CAG2198126.1"/>
    </source>
</evidence>
<name>A0A8S3QR19_MYTED</name>
<proteinExistence type="predicted"/>
<comment type="caution">
    <text evidence="2">The sequence shown here is derived from an EMBL/GenBank/DDBJ whole genome shotgun (WGS) entry which is preliminary data.</text>
</comment>
<dbReference type="EMBL" id="CAJPWZ010000665">
    <property type="protein sequence ID" value="CAG2198126.1"/>
    <property type="molecule type" value="Genomic_DNA"/>
</dbReference>
<dbReference type="AlphaFoldDB" id="A0A8S3QR19"/>
<reference evidence="2" key="1">
    <citation type="submission" date="2021-03" db="EMBL/GenBank/DDBJ databases">
        <authorList>
            <person name="Bekaert M."/>
        </authorList>
    </citation>
    <scope>NUCLEOTIDE SEQUENCE</scope>
</reference>
<dbReference type="SUPFAM" id="SSF63829">
    <property type="entry name" value="Calcium-dependent phosphotriesterase"/>
    <property type="match status" value="1"/>
</dbReference>
<feature type="region of interest" description="Disordered" evidence="1">
    <location>
        <begin position="20"/>
        <end position="43"/>
    </location>
</feature>
<gene>
    <name evidence="2" type="ORF">MEDL_12904</name>
</gene>
<accession>A0A8S3QR19</accession>
<evidence type="ECO:0000256" key="1">
    <source>
        <dbReference type="SAM" id="MobiDB-lite"/>
    </source>
</evidence>
<organism evidence="2 3">
    <name type="scientific">Mytilus edulis</name>
    <name type="common">Blue mussel</name>
    <dbReference type="NCBI Taxonomy" id="6550"/>
    <lineage>
        <taxon>Eukaryota</taxon>
        <taxon>Metazoa</taxon>
        <taxon>Spiralia</taxon>
        <taxon>Lophotrochozoa</taxon>
        <taxon>Mollusca</taxon>
        <taxon>Bivalvia</taxon>
        <taxon>Autobranchia</taxon>
        <taxon>Pteriomorphia</taxon>
        <taxon>Mytilida</taxon>
        <taxon>Mytiloidea</taxon>
        <taxon>Mytilidae</taxon>
        <taxon>Mytilinae</taxon>
        <taxon>Mytilus</taxon>
    </lineage>
</organism>